<name>A0A8J2XA68_9FLAO</name>
<evidence type="ECO:0000313" key="2">
    <source>
        <dbReference type="Proteomes" id="UP000598120"/>
    </source>
</evidence>
<protein>
    <submittedName>
        <fullName evidence="1">Uncharacterized protein</fullName>
    </submittedName>
</protein>
<gene>
    <name evidence="1" type="ORF">GCM10011531_18760</name>
</gene>
<dbReference type="RefSeq" id="WP_188606109.1">
    <property type="nucleotide sequence ID" value="NZ_BMIC01000003.1"/>
</dbReference>
<keyword evidence="2" id="KW-1185">Reference proteome</keyword>
<comment type="caution">
    <text evidence="1">The sequence shown here is derived from an EMBL/GenBank/DDBJ whole genome shotgun (WGS) entry which is preliminary data.</text>
</comment>
<dbReference type="AlphaFoldDB" id="A0A8J2XA68"/>
<reference evidence="1 2" key="1">
    <citation type="journal article" date="2014" name="Int. J. Syst. Evol. Microbiol.">
        <title>Complete genome sequence of Corynebacterium casei LMG S-19264T (=DSM 44701T), isolated from a smear-ripened cheese.</title>
        <authorList>
            <consortium name="US DOE Joint Genome Institute (JGI-PGF)"/>
            <person name="Walter F."/>
            <person name="Albersmeier A."/>
            <person name="Kalinowski J."/>
            <person name="Ruckert C."/>
        </authorList>
    </citation>
    <scope>NUCLEOTIDE SEQUENCE [LARGE SCALE GENOMIC DNA]</scope>
    <source>
        <strain evidence="1 2">CGMCC 1.15295</strain>
    </source>
</reference>
<sequence length="193" mass="22461">MKLGNIYKTEFDERPFRIIGFDDYEVFYDCLWANNKWTFSGKFLVKTVFYRMSSDIFKNKSELIENLPLTEKELQYFRPDLPMRFGRTKKVNWNAFDSSGIEKLESEFGSRTFNASKIILVPYGSKGGLKKGEVIESKSELTELEIIHKAKEIQESVNGQKSDGIGFYRLGYEEGLPRYSIGEYFDRAGIMKN</sequence>
<evidence type="ECO:0000313" key="1">
    <source>
        <dbReference type="EMBL" id="GFZ87536.1"/>
    </source>
</evidence>
<dbReference type="Proteomes" id="UP000598120">
    <property type="component" value="Unassembled WGS sequence"/>
</dbReference>
<organism evidence="1 2">
    <name type="scientific">Aquaticitalea lipolytica</name>
    <dbReference type="NCBI Taxonomy" id="1247562"/>
    <lineage>
        <taxon>Bacteria</taxon>
        <taxon>Pseudomonadati</taxon>
        <taxon>Bacteroidota</taxon>
        <taxon>Flavobacteriia</taxon>
        <taxon>Flavobacteriales</taxon>
        <taxon>Flavobacteriaceae</taxon>
        <taxon>Aquaticitalea</taxon>
    </lineage>
</organism>
<accession>A0A8J2XA68</accession>
<dbReference type="EMBL" id="BMIC01000003">
    <property type="protein sequence ID" value="GFZ87536.1"/>
    <property type="molecule type" value="Genomic_DNA"/>
</dbReference>
<proteinExistence type="predicted"/>